<organism evidence="3 4">
    <name type="scientific">Intrasporangium calvum</name>
    <dbReference type="NCBI Taxonomy" id="53358"/>
    <lineage>
        <taxon>Bacteria</taxon>
        <taxon>Bacillati</taxon>
        <taxon>Actinomycetota</taxon>
        <taxon>Actinomycetes</taxon>
        <taxon>Micrococcales</taxon>
        <taxon>Intrasporangiaceae</taxon>
        <taxon>Intrasporangium</taxon>
    </lineage>
</organism>
<keyword evidence="1" id="KW-0732">Signal</keyword>
<accession>A0ABT5GMJ0</accession>
<dbReference type="Proteomes" id="UP001150259">
    <property type="component" value="Unassembled WGS sequence"/>
</dbReference>
<evidence type="ECO:0000259" key="2">
    <source>
        <dbReference type="Pfam" id="PF05048"/>
    </source>
</evidence>
<sequence>MRRTVLLAVAAAGSLLAVPLPGQAREVTTHVVDDDRAQCAQAGYTSIGAAVAAAAPGDLVLVCGGSYEERVVVDKTLVIKGQPDEVEALDCFAETPSALGDLDTNVFPVLSPPDAVPGPLLALQADGIDVSGLVLEGMVDAGVNSIYRAALETSPAHSGFRVHHTMFRLNTLGMETTSNGAIPSRFDHNCLRQNGWGAANQRFTLTQARFDHNESFRQRFFDYEMGWSVARVDAVLLDHNIARQAAFHGVYVGQSSSIRIEDNSLSATRLNIWVVGPTENITIARNTLSSATVGIRLGPGVLSPTEAIVDAVVEGNTISGTNVSPGTGIWVPLAYSGHGLRVVDNILSDHHFAGLRVHAGSGNTYADNVMERNGSFGTFVGPGATGNTFANNIMLGNQVDAQDNTAYVEDGVTKVRNTWTGNLCVTDVPMGVLCDRGLAP</sequence>
<feature type="signal peptide" evidence="1">
    <location>
        <begin position="1"/>
        <end position="24"/>
    </location>
</feature>
<dbReference type="SMART" id="SM00710">
    <property type="entry name" value="PbH1"/>
    <property type="match status" value="8"/>
</dbReference>
<dbReference type="RefSeq" id="WP_272463443.1">
    <property type="nucleotide sequence ID" value="NZ_JAPFQL010000090.1"/>
</dbReference>
<proteinExistence type="predicted"/>
<reference evidence="3 4" key="1">
    <citation type="submission" date="2022-11" db="EMBL/GenBank/DDBJ databases">
        <title>Anaerobic phenanthrene biodegradation by a DNRA strain PheN6.</title>
        <authorList>
            <person name="Zhang Z."/>
        </authorList>
    </citation>
    <scope>NUCLEOTIDE SEQUENCE [LARGE SCALE GENOMIC DNA]</scope>
    <source>
        <strain evidence="3 4">PheN6</strain>
    </source>
</reference>
<keyword evidence="4" id="KW-1185">Reference proteome</keyword>
<dbReference type="EMBL" id="JAPFQL010000090">
    <property type="protein sequence ID" value="MDC5698881.1"/>
    <property type="molecule type" value="Genomic_DNA"/>
</dbReference>
<dbReference type="SUPFAM" id="SSF51126">
    <property type="entry name" value="Pectin lyase-like"/>
    <property type="match status" value="1"/>
</dbReference>
<dbReference type="InterPro" id="IPR007742">
    <property type="entry name" value="NosD_dom"/>
</dbReference>
<dbReference type="InterPro" id="IPR011050">
    <property type="entry name" value="Pectin_lyase_fold/virulence"/>
</dbReference>
<dbReference type="Pfam" id="PF05048">
    <property type="entry name" value="NosD"/>
    <property type="match status" value="1"/>
</dbReference>
<name>A0ABT5GMJ0_9MICO</name>
<evidence type="ECO:0000313" key="3">
    <source>
        <dbReference type="EMBL" id="MDC5698881.1"/>
    </source>
</evidence>
<comment type="caution">
    <text evidence="3">The sequence shown here is derived from an EMBL/GenBank/DDBJ whole genome shotgun (WGS) entry which is preliminary data.</text>
</comment>
<dbReference type="InterPro" id="IPR012334">
    <property type="entry name" value="Pectin_lyas_fold"/>
</dbReference>
<dbReference type="Gene3D" id="2.160.20.10">
    <property type="entry name" value="Single-stranded right-handed beta-helix, Pectin lyase-like"/>
    <property type="match status" value="1"/>
</dbReference>
<feature type="domain" description="Periplasmic copper-binding protein NosD beta helix" evidence="2">
    <location>
        <begin position="247"/>
        <end position="406"/>
    </location>
</feature>
<dbReference type="InterPro" id="IPR006626">
    <property type="entry name" value="PbH1"/>
</dbReference>
<protein>
    <submittedName>
        <fullName evidence="3">Right-handed parallel beta-helix repeat-containing protein</fullName>
    </submittedName>
</protein>
<evidence type="ECO:0000313" key="4">
    <source>
        <dbReference type="Proteomes" id="UP001150259"/>
    </source>
</evidence>
<feature type="chain" id="PRO_5046901814" evidence="1">
    <location>
        <begin position="25"/>
        <end position="440"/>
    </location>
</feature>
<evidence type="ECO:0000256" key="1">
    <source>
        <dbReference type="SAM" id="SignalP"/>
    </source>
</evidence>
<gene>
    <name evidence="3" type="ORF">OO014_16635</name>
</gene>